<dbReference type="GO" id="GO:0012505">
    <property type="term" value="C:endomembrane system"/>
    <property type="evidence" value="ECO:0007669"/>
    <property type="project" value="UniProtKB-SubCell"/>
</dbReference>
<evidence type="ECO:0000313" key="11">
    <source>
        <dbReference type="Proteomes" id="UP001163823"/>
    </source>
</evidence>
<accession>A0AAD7Q588</accession>
<comment type="domain">
    <text evidence="8">The DHHC domain is required for palmitoyltransferase activity.</text>
</comment>
<evidence type="ECO:0000256" key="8">
    <source>
        <dbReference type="RuleBase" id="RU079119"/>
    </source>
</evidence>
<feature type="transmembrane region" description="Helical" evidence="8">
    <location>
        <begin position="43"/>
        <end position="65"/>
    </location>
</feature>
<dbReference type="PROSITE" id="PS50216">
    <property type="entry name" value="DHHC"/>
    <property type="match status" value="1"/>
</dbReference>
<organism evidence="10 11">
    <name type="scientific">Quillaja saponaria</name>
    <name type="common">Soap bark tree</name>
    <dbReference type="NCBI Taxonomy" id="32244"/>
    <lineage>
        <taxon>Eukaryota</taxon>
        <taxon>Viridiplantae</taxon>
        <taxon>Streptophyta</taxon>
        <taxon>Embryophyta</taxon>
        <taxon>Tracheophyta</taxon>
        <taxon>Spermatophyta</taxon>
        <taxon>Magnoliopsida</taxon>
        <taxon>eudicotyledons</taxon>
        <taxon>Gunneridae</taxon>
        <taxon>Pentapetalae</taxon>
        <taxon>rosids</taxon>
        <taxon>fabids</taxon>
        <taxon>Fabales</taxon>
        <taxon>Quillajaceae</taxon>
        <taxon>Quillaja</taxon>
    </lineage>
</organism>
<evidence type="ECO:0000259" key="9">
    <source>
        <dbReference type="Pfam" id="PF01529"/>
    </source>
</evidence>
<evidence type="ECO:0000256" key="5">
    <source>
        <dbReference type="ARBA" id="ARBA00022989"/>
    </source>
</evidence>
<evidence type="ECO:0000256" key="3">
    <source>
        <dbReference type="ARBA" id="ARBA00022679"/>
    </source>
</evidence>
<feature type="transmembrane region" description="Helical" evidence="8">
    <location>
        <begin position="7"/>
        <end position="31"/>
    </location>
</feature>
<keyword evidence="4 8" id="KW-0812">Transmembrane</keyword>
<comment type="subcellular location">
    <subcellularLocation>
        <location evidence="1">Endomembrane system</location>
        <topology evidence="1">Multi-pass membrane protein</topology>
    </subcellularLocation>
</comment>
<comment type="similarity">
    <text evidence="2 8">Belongs to the DHHC palmitoyltransferase family.</text>
</comment>
<dbReference type="EC" id="2.3.1.225" evidence="8"/>
<name>A0AAD7Q588_QUISA</name>
<comment type="catalytic activity">
    <reaction evidence="8">
        <text>L-cysteinyl-[protein] + hexadecanoyl-CoA = S-hexadecanoyl-L-cysteinyl-[protein] + CoA</text>
        <dbReference type="Rhea" id="RHEA:36683"/>
        <dbReference type="Rhea" id="RHEA-COMP:10131"/>
        <dbReference type="Rhea" id="RHEA-COMP:11032"/>
        <dbReference type="ChEBI" id="CHEBI:29950"/>
        <dbReference type="ChEBI" id="CHEBI:57287"/>
        <dbReference type="ChEBI" id="CHEBI:57379"/>
        <dbReference type="ChEBI" id="CHEBI:74151"/>
        <dbReference type="EC" id="2.3.1.225"/>
    </reaction>
</comment>
<dbReference type="Proteomes" id="UP001163823">
    <property type="component" value="Chromosome 3"/>
</dbReference>
<keyword evidence="6 8" id="KW-0472">Membrane</keyword>
<keyword evidence="3 8" id="KW-0808">Transferase</keyword>
<dbReference type="InterPro" id="IPR039859">
    <property type="entry name" value="PFA4/ZDH16/20/ERF2-like"/>
</dbReference>
<dbReference type="EMBL" id="JARAOO010000003">
    <property type="protein sequence ID" value="KAJ7975034.1"/>
    <property type="molecule type" value="Genomic_DNA"/>
</dbReference>
<proteinExistence type="inferred from homology"/>
<evidence type="ECO:0000256" key="7">
    <source>
        <dbReference type="ARBA" id="ARBA00023315"/>
    </source>
</evidence>
<dbReference type="AlphaFoldDB" id="A0AAD7Q588"/>
<evidence type="ECO:0000256" key="2">
    <source>
        <dbReference type="ARBA" id="ARBA00008574"/>
    </source>
</evidence>
<keyword evidence="11" id="KW-1185">Reference proteome</keyword>
<reference evidence="10" key="1">
    <citation type="journal article" date="2023" name="Science">
        <title>Elucidation of the pathway for biosynthesis of saponin adjuvants from the soapbark tree.</title>
        <authorList>
            <person name="Reed J."/>
            <person name="Orme A."/>
            <person name="El-Demerdash A."/>
            <person name="Owen C."/>
            <person name="Martin L.B.B."/>
            <person name="Misra R.C."/>
            <person name="Kikuchi S."/>
            <person name="Rejzek M."/>
            <person name="Martin A.C."/>
            <person name="Harkess A."/>
            <person name="Leebens-Mack J."/>
            <person name="Louveau T."/>
            <person name="Stephenson M.J."/>
            <person name="Osbourn A."/>
        </authorList>
    </citation>
    <scope>NUCLEOTIDE SEQUENCE</scope>
    <source>
        <strain evidence="10">S10</strain>
    </source>
</reference>
<dbReference type="InterPro" id="IPR001594">
    <property type="entry name" value="Palmitoyltrfase_DHHC"/>
</dbReference>
<dbReference type="Pfam" id="PF01529">
    <property type="entry name" value="DHHC"/>
    <property type="match status" value="1"/>
</dbReference>
<feature type="domain" description="Palmitoyltransferase DHHC" evidence="9">
    <location>
        <begin position="93"/>
        <end position="215"/>
    </location>
</feature>
<gene>
    <name evidence="10" type="ORF">O6P43_005010</name>
</gene>
<evidence type="ECO:0000256" key="4">
    <source>
        <dbReference type="ARBA" id="ARBA00022692"/>
    </source>
</evidence>
<feature type="transmembrane region" description="Helical" evidence="8">
    <location>
        <begin position="177"/>
        <end position="205"/>
    </location>
</feature>
<dbReference type="PANTHER" id="PTHR12246">
    <property type="entry name" value="PALMITOYLTRANSFERASE ZDHHC16"/>
    <property type="match status" value="1"/>
</dbReference>
<comment type="caution">
    <text evidence="10">The sequence shown here is derived from an EMBL/GenBank/DDBJ whole genome shotgun (WGS) entry which is preliminary data.</text>
</comment>
<keyword evidence="5 8" id="KW-1133">Transmembrane helix</keyword>
<evidence type="ECO:0000313" key="10">
    <source>
        <dbReference type="EMBL" id="KAJ7975034.1"/>
    </source>
</evidence>
<dbReference type="GO" id="GO:0019706">
    <property type="term" value="F:protein-cysteine S-palmitoyltransferase activity"/>
    <property type="evidence" value="ECO:0007669"/>
    <property type="project" value="UniProtKB-EC"/>
</dbReference>
<keyword evidence="7 8" id="KW-0012">Acyltransferase</keyword>
<sequence length="275" mass="31351">MTKIKRFLALPVLTVFSVMGFAYYVTLFVFIEDWVGLQSSAGSLNSLIFTFLASLCLFCFFLCVLTDPGYVPSSYVPDVEDSSDQQPSKNDAQLKKCDKCSTYKPPRAHHCRVCRMCILRMDHHCSWINNCVGHWNYKAFFLLMLYATIVSSYSMVMIISSALKKDWEPDGRISPKIFYVTCGVMMASLTITLGTLLGWHVYLILHNMTTIEYYEAIRASWLARKSGLSYRHPFHLSTYKNITLVLGPNMFKWLCPTSVNHLKDGLSFPASRDSS</sequence>
<protein>
    <recommendedName>
        <fullName evidence="8">S-acyltransferase</fullName>
        <ecNumber evidence="8">2.3.1.225</ecNumber>
    </recommendedName>
    <alternativeName>
        <fullName evidence="8">Palmitoyltransferase</fullName>
    </alternativeName>
</protein>
<dbReference type="KEGG" id="qsa:O6P43_005010"/>
<feature type="transmembrane region" description="Helical" evidence="8">
    <location>
        <begin position="139"/>
        <end position="162"/>
    </location>
</feature>
<evidence type="ECO:0000256" key="1">
    <source>
        <dbReference type="ARBA" id="ARBA00004127"/>
    </source>
</evidence>
<evidence type="ECO:0000256" key="6">
    <source>
        <dbReference type="ARBA" id="ARBA00023136"/>
    </source>
</evidence>